<evidence type="ECO:0000256" key="2">
    <source>
        <dbReference type="ARBA" id="ARBA00001997"/>
    </source>
</evidence>
<dbReference type="EC" id="5.1.3.13" evidence="3"/>
<evidence type="ECO:0000256" key="4">
    <source>
        <dbReference type="ARBA" id="ARBA00019595"/>
    </source>
</evidence>
<dbReference type="Pfam" id="PF00908">
    <property type="entry name" value="dTDP_sugar_isom"/>
    <property type="match status" value="1"/>
</dbReference>
<evidence type="ECO:0000256" key="6">
    <source>
        <dbReference type="ARBA" id="ARBA00031424"/>
    </source>
</evidence>
<evidence type="ECO:0000256" key="3">
    <source>
        <dbReference type="ARBA" id="ARBA00012098"/>
    </source>
</evidence>
<evidence type="ECO:0000256" key="1">
    <source>
        <dbReference type="ARBA" id="ARBA00001298"/>
    </source>
</evidence>
<dbReference type="InterPro" id="IPR000888">
    <property type="entry name" value="RmlC-like"/>
</dbReference>
<sequence>MIFEKTSILDMWKIKIKRESDERGSFGRIFCEDLFRINGLESKFIQISSSRSNREGIIRGMHLQHSPSSEVKLVQCIKGGLHDVVCDVRPWSSTYLAKEINILHEQDDQILYIPKGCLHGFQTLQPNTEVYYSISTQYDPINAAGIRYDDPILSIKWPLPPTCISNRDRELPFYTHDFLK</sequence>
<reference evidence="8 9" key="1">
    <citation type="journal article" date="2020" name="Int. J. Syst. Evol. Microbiol.">
        <title>Novel acetic acid bacteria from cider fermentations: Acetobacter conturbans sp. nov. and Acetobacter fallax sp. nov.</title>
        <authorList>
            <person name="Sombolestani A.S."/>
            <person name="Cleenwerck I."/>
            <person name="Cnockaert M."/>
            <person name="Borremans W."/>
            <person name="Wieme A.D."/>
            <person name="De Vuyst L."/>
            <person name="Vandamme P."/>
        </authorList>
    </citation>
    <scope>NUCLEOTIDE SEQUENCE [LARGE SCALE GENOMIC DNA]</scope>
    <source>
        <strain evidence="8 9">LMG 30640</strain>
    </source>
</reference>
<proteinExistence type="predicted"/>
<evidence type="ECO:0000256" key="7">
    <source>
        <dbReference type="ARBA" id="ARBA00033311"/>
    </source>
</evidence>
<keyword evidence="9" id="KW-1185">Reference proteome</keyword>
<comment type="function">
    <text evidence="2">Catalyzes the epimerization of the C3' and C5'positions of dTDP-6-deoxy-D-xylo-4-hexulose, forming dTDP-6-deoxy-L-lyxo-4-hexulose.</text>
</comment>
<dbReference type="CDD" id="cd00438">
    <property type="entry name" value="cupin_RmlC"/>
    <property type="match status" value="1"/>
</dbReference>
<organism evidence="8 9">
    <name type="scientific">Acetobacter musti</name>
    <dbReference type="NCBI Taxonomy" id="864732"/>
    <lineage>
        <taxon>Bacteria</taxon>
        <taxon>Pseudomonadati</taxon>
        <taxon>Pseudomonadota</taxon>
        <taxon>Alphaproteobacteria</taxon>
        <taxon>Acetobacterales</taxon>
        <taxon>Acetobacteraceae</taxon>
        <taxon>Acetobacter</taxon>
    </lineage>
</organism>
<evidence type="ECO:0000313" key="8">
    <source>
        <dbReference type="EMBL" id="NHN86554.1"/>
    </source>
</evidence>
<dbReference type="Proteomes" id="UP000635278">
    <property type="component" value="Unassembled WGS sequence"/>
</dbReference>
<gene>
    <name evidence="8" type="ORF">GOB93_18245</name>
</gene>
<comment type="catalytic activity">
    <reaction evidence="1">
        <text>dTDP-4-dehydro-6-deoxy-alpha-D-glucose = dTDP-4-dehydro-beta-L-rhamnose</text>
        <dbReference type="Rhea" id="RHEA:16969"/>
        <dbReference type="ChEBI" id="CHEBI:57649"/>
        <dbReference type="ChEBI" id="CHEBI:62830"/>
        <dbReference type="EC" id="5.1.3.13"/>
    </reaction>
</comment>
<name>A0ABX0JUQ3_9PROT</name>
<dbReference type="PANTHER" id="PTHR21047:SF2">
    <property type="entry name" value="THYMIDINE DIPHOSPHO-4-KETO-RHAMNOSE 3,5-EPIMERASE"/>
    <property type="match status" value="1"/>
</dbReference>
<dbReference type="RefSeq" id="WP_173584888.1">
    <property type="nucleotide sequence ID" value="NZ_WOTB01000039.1"/>
</dbReference>
<evidence type="ECO:0000256" key="5">
    <source>
        <dbReference type="ARBA" id="ARBA00029758"/>
    </source>
</evidence>
<protein>
    <recommendedName>
        <fullName evidence="4">dTDP-4-dehydrorhamnose 3,5-epimerase</fullName>
        <ecNumber evidence="3">5.1.3.13</ecNumber>
    </recommendedName>
    <alternativeName>
        <fullName evidence="6">Thymidine diphospho-4-keto-rhamnose 3,5-epimerase</fullName>
    </alternativeName>
    <alternativeName>
        <fullName evidence="5">dTDP-4-keto-6-deoxyglucose 3,5-epimerase</fullName>
    </alternativeName>
    <alternativeName>
        <fullName evidence="7">dTDP-6-deoxy-D-xylo-4-hexulose 3,5-epimerase</fullName>
    </alternativeName>
</protein>
<dbReference type="SUPFAM" id="SSF51182">
    <property type="entry name" value="RmlC-like cupins"/>
    <property type="match status" value="1"/>
</dbReference>
<dbReference type="Gene3D" id="2.60.120.10">
    <property type="entry name" value="Jelly Rolls"/>
    <property type="match status" value="1"/>
</dbReference>
<dbReference type="InterPro" id="IPR011051">
    <property type="entry name" value="RmlC_Cupin_sf"/>
</dbReference>
<dbReference type="EMBL" id="WOTB01000039">
    <property type="protein sequence ID" value="NHN86554.1"/>
    <property type="molecule type" value="Genomic_DNA"/>
</dbReference>
<dbReference type="InterPro" id="IPR014710">
    <property type="entry name" value="RmlC-like_jellyroll"/>
</dbReference>
<accession>A0ABX0JUQ3</accession>
<dbReference type="PANTHER" id="PTHR21047">
    <property type="entry name" value="DTDP-6-DEOXY-D-GLUCOSE-3,5 EPIMERASE"/>
    <property type="match status" value="1"/>
</dbReference>
<evidence type="ECO:0000313" key="9">
    <source>
        <dbReference type="Proteomes" id="UP000635278"/>
    </source>
</evidence>
<comment type="caution">
    <text evidence="8">The sequence shown here is derived from an EMBL/GenBank/DDBJ whole genome shotgun (WGS) entry which is preliminary data.</text>
</comment>